<organism evidence="3 4">
    <name type="scientific">Anas platyrhynchos</name>
    <name type="common">Mallard</name>
    <name type="synonym">Anas boschas</name>
    <dbReference type="NCBI Taxonomy" id="8839"/>
    <lineage>
        <taxon>Eukaryota</taxon>
        <taxon>Metazoa</taxon>
        <taxon>Chordata</taxon>
        <taxon>Craniata</taxon>
        <taxon>Vertebrata</taxon>
        <taxon>Euteleostomi</taxon>
        <taxon>Archelosauria</taxon>
        <taxon>Archosauria</taxon>
        <taxon>Dinosauria</taxon>
        <taxon>Saurischia</taxon>
        <taxon>Theropoda</taxon>
        <taxon>Coelurosauria</taxon>
        <taxon>Aves</taxon>
        <taxon>Neognathae</taxon>
        <taxon>Galloanserae</taxon>
        <taxon>Anseriformes</taxon>
        <taxon>Anatidae</taxon>
        <taxon>Anatinae</taxon>
        <taxon>Anas</taxon>
    </lineage>
</organism>
<dbReference type="PANTHER" id="PTHR47765:SF2">
    <property type="entry name" value="EXONUCLEASE MUT-7 HOMOLOG"/>
    <property type="match status" value="1"/>
</dbReference>
<sequence length="283" mass="31291">MLRLQSHVVTTVHLLAWLLLLCWQLALLGFQWRLKKTGRESQGEPGQLMLLGLRLTQHRDPSALTRYDVFLVCNCNKYLKVPKERMRQLVEGSKHSAGDGGTSTSAGSRGWLGKAQATVCCWVAAALPGVTHVAQRMRDASSQWQRKHHSILVGVLFCCNGVAKQKLIHLGCVCAQEQPGCSTLCEEKSSRTCDAAQRTETTEGEWLERTDPCGTAVGLEEGTTLQVAAIPPGVLDKAELTDFYCCTRCGKVFWEGSHFGRVVSQFKDVLVITGDEQRIYKLS</sequence>
<dbReference type="EMBL" id="KB742736">
    <property type="protein sequence ID" value="EOB04881.1"/>
    <property type="molecule type" value="Genomic_DNA"/>
</dbReference>
<feature type="domain" description="Mut7-C RNAse" evidence="2">
    <location>
        <begin position="219"/>
        <end position="264"/>
    </location>
</feature>
<dbReference type="PANTHER" id="PTHR47765">
    <property type="entry name" value="3'-5' EXONUCLEASE DOMAIN-CONTAINING PROTEIN"/>
    <property type="match status" value="1"/>
</dbReference>
<evidence type="ECO:0000313" key="4">
    <source>
        <dbReference type="Proteomes" id="UP000296049"/>
    </source>
</evidence>
<keyword evidence="1" id="KW-1133">Transmembrane helix</keyword>
<keyword evidence="1" id="KW-0472">Membrane</keyword>
<dbReference type="AlphaFoldDB" id="R0K4B5"/>
<feature type="transmembrane region" description="Helical" evidence="1">
    <location>
        <begin position="12"/>
        <end position="30"/>
    </location>
</feature>
<dbReference type="InterPro" id="IPR002782">
    <property type="entry name" value="Mut7-C_RNAse_dom"/>
</dbReference>
<proteinExistence type="predicted"/>
<dbReference type="GO" id="GO:0004527">
    <property type="term" value="F:exonuclease activity"/>
    <property type="evidence" value="ECO:0007669"/>
    <property type="project" value="UniProtKB-KW"/>
</dbReference>
<evidence type="ECO:0000256" key="1">
    <source>
        <dbReference type="SAM" id="Phobius"/>
    </source>
</evidence>
<keyword evidence="3" id="KW-0269">Exonuclease</keyword>
<keyword evidence="1" id="KW-0812">Transmembrane</keyword>
<accession>R0K4B5</accession>
<keyword evidence="4" id="KW-1185">Reference proteome</keyword>
<protein>
    <submittedName>
        <fullName evidence="3">Putative exonuclease mut-7-like protein</fullName>
    </submittedName>
</protein>
<evidence type="ECO:0000259" key="2">
    <source>
        <dbReference type="Pfam" id="PF01927"/>
    </source>
</evidence>
<dbReference type="Pfam" id="PF01927">
    <property type="entry name" value="Mut7-C"/>
    <property type="match status" value="1"/>
</dbReference>
<name>R0K4B5_ANAPL</name>
<gene>
    <name evidence="3" type="ORF">Anapl_03067</name>
</gene>
<dbReference type="InterPro" id="IPR052408">
    <property type="entry name" value="Exonuclease_MUT-7-like"/>
</dbReference>
<dbReference type="Proteomes" id="UP000296049">
    <property type="component" value="Unassembled WGS sequence"/>
</dbReference>
<reference evidence="4" key="1">
    <citation type="journal article" date="2013" name="Nat. Genet.">
        <title>The duck genome and transcriptome provide insight into an avian influenza virus reservoir species.</title>
        <authorList>
            <person name="Huang Y."/>
            <person name="Li Y."/>
            <person name="Burt D.W."/>
            <person name="Chen H."/>
            <person name="Zhang Y."/>
            <person name="Qian W."/>
            <person name="Kim H."/>
            <person name="Gan S."/>
            <person name="Zhao Y."/>
            <person name="Li J."/>
            <person name="Yi K."/>
            <person name="Feng H."/>
            <person name="Zhu P."/>
            <person name="Li B."/>
            <person name="Liu Q."/>
            <person name="Fairley S."/>
            <person name="Magor K.E."/>
            <person name="Du Z."/>
            <person name="Hu X."/>
            <person name="Goodman L."/>
            <person name="Tafer H."/>
            <person name="Vignal A."/>
            <person name="Lee T."/>
            <person name="Kim K.W."/>
            <person name="Sheng Z."/>
            <person name="An Y."/>
            <person name="Searle S."/>
            <person name="Herrero J."/>
            <person name="Groenen M.A."/>
            <person name="Crooijmans R.P."/>
            <person name="Faraut T."/>
            <person name="Cai Q."/>
            <person name="Webster R.G."/>
            <person name="Aldridge J.R."/>
            <person name="Warren W.C."/>
            <person name="Bartschat S."/>
            <person name="Kehr S."/>
            <person name="Marz M."/>
            <person name="Stadler P.F."/>
            <person name="Smith J."/>
            <person name="Kraus R.H."/>
            <person name="Zhao Y."/>
            <person name="Ren L."/>
            <person name="Fei J."/>
            <person name="Morisson M."/>
            <person name="Kaiser P."/>
            <person name="Griffin D.K."/>
            <person name="Rao M."/>
            <person name="Pitel F."/>
            <person name="Wang J."/>
            <person name="Li N."/>
        </authorList>
    </citation>
    <scope>NUCLEOTIDE SEQUENCE [LARGE SCALE GENOMIC DNA]</scope>
</reference>
<evidence type="ECO:0000313" key="3">
    <source>
        <dbReference type="EMBL" id="EOB04881.1"/>
    </source>
</evidence>
<keyword evidence="3" id="KW-0378">Hydrolase</keyword>
<keyword evidence="3" id="KW-0540">Nuclease</keyword>